<sequence>MQYLSLLPRTPLPVSLIALDNPSSDAFIMPLTTESLHSAQASEFAKYGSRRSVVHSTKGIVSCTQPLAAKCGIQVLQAGGNAA</sequence>
<keyword evidence="2" id="KW-1185">Reference proteome</keyword>
<dbReference type="AlphaFoldDB" id="A0A4U6X660"/>
<dbReference type="Proteomes" id="UP000310108">
    <property type="component" value="Unassembled WGS sequence"/>
</dbReference>
<dbReference type="SUPFAM" id="SSF56235">
    <property type="entry name" value="N-terminal nucleophile aminohydrolases (Ntn hydrolases)"/>
    <property type="match status" value="1"/>
</dbReference>
<evidence type="ECO:0000313" key="1">
    <source>
        <dbReference type="EMBL" id="TKW50931.1"/>
    </source>
</evidence>
<dbReference type="InterPro" id="IPR029055">
    <property type="entry name" value="Ntn_hydrolases_N"/>
</dbReference>
<evidence type="ECO:0000313" key="2">
    <source>
        <dbReference type="Proteomes" id="UP000310108"/>
    </source>
</evidence>
<protein>
    <submittedName>
        <fullName evidence="1">Uncharacterized protein</fullName>
    </submittedName>
</protein>
<reference evidence="1 2" key="1">
    <citation type="journal article" date="2019" name="PLoS ONE">
        <title>Comparative genome analysis indicates high evolutionary potential of pathogenicity genes in Colletotrichum tanaceti.</title>
        <authorList>
            <person name="Lelwala R.V."/>
            <person name="Korhonen P.K."/>
            <person name="Young N.D."/>
            <person name="Scott J.B."/>
            <person name="Ades P.A."/>
            <person name="Gasser R.B."/>
            <person name="Taylor P.W.J."/>
        </authorList>
    </citation>
    <scope>NUCLEOTIDE SEQUENCE [LARGE SCALE GENOMIC DNA]</scope>
    <source>
        <strain evidence="1">BRIP57314</strain>
    </source>
</reference>
<proteinExistence type="predicted"/>
<dbReference type="EMBL" id="PJEX01000348">
    <property type="protein sequence ID" value="TKW50931.1"/>
    <property type="molecule type" value="Genomic_DNA"/>
</dbReference>
<gene>
    <name evidence="1" type="ORF">CTA1_3452</name>
</gene>
<feature type="non-terminal residue" evidence="1">
    <location>
        <position position="83"/>
    </location>
</feature>
<comment type="caution">
    <text evidence="1">The sequence shown here is derived from an EMBL/GenBank/DDBJ whole genome shotgun (WGS) entry which is preliminary data.</text>
</comment>
<organism evidence="1 2">
    <name type="scientific">Colletotrichum tanaceti</name>
    <dbReference type="NCBI Taxonomy" id="1306861"/>
    <lineage>
        <taxon>Eukaryota</taxon>
        <taxon>Fungi</taxon>
        <taxon>Dikarya</taxon>
        <taxon>Ascomycota</taxon>
        <taxon>Pezizomycotina</taxon>
        <taxon>Sordariomycetes</taxon>
        <taxon>Hypocreomycetidae</taxon>
        <taxon>Glomerellales</taxon>
        <taxon>Glomerellaceae</taxon>
        <taxon>Colletotrichum</taxon>
        <taxon>Colletotrichum destructivum species complex</taxon>
    </lineage>
</organism>
<name>A0A4U6X660_9PEZI</name>
<accession>A0A4U6X660</accession>
<dbReference type="STRING" id="1306861.A0A4U6X660"/>